<dbReference type="SFLD" id="SFLDG01061">
    <property type="entry name" value="methylthiotransferase"/>
    <property type="match status" value="1"/>
</dbReference>
<keyword evidence="2 9" id="KW-0004">4Fe-4S</keyword>
<protein>
    <recommendedName>
        <fullName evidence="8 9">tRNA-2-methylthio-N(6)-dimethylallyladenosine synthase</fullName>
        <ecNumber evidence="8 9">2.8.4.3</ecNumber>
    </recommendedName>
    <alternativeName>
        <fullName evidence="9">(Dimethylallyl)adenosine tRNA methylthiotransferase MiaB</fullName>
    </alternativeName>
    <alternativeName>
        <fullName evidence="9">tRNA-i(6)A37 methylthiotransferase</fullName>
    </alternativeName>
</protein>
<dbReference type="InterPro" id="IPR007197">
    <property type="entry name" value="rSAM"/>
</dbReference>
<proteinExistence type="inferred from homology"/>
<keyword evidence="3 9" id="KW-0808">Transferase</keyword>
<reference evidence="13" key="1">
    <citation type="submission" date="2022-03" db="EMBL/GenBank/DDBJ databases">
        <title>Genome Identification and Characterization of new species Bdellovibrio reynosense LBG001 sp. nov. from a Mexico soil sample.</title>
        <authorList>
            <person name="Camilli A."/>
            <person name="Ajao Y."/>
            <person name="Guo X."/>
        </authorList>
    </citation>
    <scope>NUCLEOTIDE SEQUENCE</scope>
    <source>
        <strain evidence="13">LBG001</strain>
    </source>
</reference>
<dbReference type="EMBL" id="CP093442">
    <property type="protein sequence ID" value="UOF01945.1"/>
    <property type="molecule type" value="Genomic_DNA"/>
</dbReference>
<evidence type="ECO:0000259" key="10">
    <source>
        <dbReference type="PROSITE" id="PS50926"/>
    </source>
</evidence>
<dbReference type="SFLD" id="SFLDF00273">
    <property type="entry name" value="(dimethylallyl)adenosine_tRNA"/>
    <property type="match status" value="1"/>
</dbReference>
<feature type="domain" description="Radical SAM core" evidence="12">
    <location>
        <begin position="160"/>
        <end position="389"/>
    </location>
</feature>
<dbReference type="InterPro" id="IPR013848">
    <property type="entry name" value="Methylthiotransferase_N"/>
</dbReference>
<feature type="binding site" evidence="9">
    <location>
        <position position="30"/>
    </location>
    <ligand>
        <name>[4Fe-4S] cluster</name>
        <dbReference type="ChEBI" id="CHEBI:49883"/>
        <label>1</label>
    </ligand>
</feature>
<feature type="binding site" evidence="9">
    <location>
        <position position="100"/>
    </location>
    <ligand>
        <name>[4Fe-4S] cluster</name>
        <dbReference type="ChEBI" id="CHEBI:49883"/>
        <label>1</label>
    </ligand>
</feature>
<dbReference type="InterPro" id="IPR023404">
    <property type="entry name" value="rSAM_horseshoe"/>
</dbReference>
<feature type="binding site" evidence="9">
    <location>
        <position position="181"/>
    </location>
    <ligand>
        <name>[4Fe-4S] cluster</name>
        <dbReference type="ChEBI" id="CHEBI:49883"/>
        <label>2</label>
        <note>4Fe-4S-S-AdoMet</note>
    </ligand>
</feature>
<dbReference type="PROSITE" id="PS51918">
    <property type="entry name" value="RADICAL_SAM"/>
    <property type="match status" value="1"/>
</dbReference>
<dbReference type="InterPro" id="IPR020612">
    <property type="entry name" value="Methylthiotransferase_CS"/>
</dbReference>
<keyword evidence="4 9" id="KW-0949">S-adenosyl-L-methionine</keyword>
<evidence type="ECO:0000256" key="2">
    <source>
        <dbReference type="ARBA" id="ARBA00022485"/>
    </source>
</evidence>
<dbReference type="SFLD" id="SFLDG01082">
    <property type="entry name" value="B12-binding_domain_containing"/>
    <property type="match status" value="1"/>
</dbReference>
<dbReference type="Proteomes" id="UP000830116">
    <property type="component" value="Chromosome"/>
</dbReference>
<dbReference type="SUPFAM" id="SSF102114">
    <property type="entry name" value="Radical SAM enzymes"/>
    <property type="match status" value="1"/>
</dbReference>
<dbReference type="NCBIfam" id="TIGR01574">
    <property type="entry name" value="miaB-methiolase"/>
    <property type="match status" value="1"/>
</dbReference>
<dbReference type="InterPro" id="IPR058240">
    <property type="entry name" value="rSAM_sf"/>
</dbReference>
<evidence type="ECO:0000313" key="14">
    <source>
        <dbReference type="Proteomes" id="UP000830116"/>
    </source>
</evidence>
<dbReference type="Gene3D" id="3.80.30.20">
    <property type="entry name" value="tm_1862 like domain"/>
    <property type="match status" value="1"/>
</dbReference>
<dbReference type="SFLD" id="SFLDS00029">
    <property type="entry name" value="Radical_SAM"/>
    <property type="match status" value="1"/>
</dbReference>
<dbReference type="RefSeq" id="WP_243538564.1">
    <property type="nucleotide sequence ID" value="NZ_CP093442.1"/>
</dbReference>
<keyword evidence="14" id="KW-1185">Reference proteome</keyword>
<dbReference type="InterPro" id="IPR002792">
    <property type="entry name" value="TRAM_dom"/>
</dbReference>
<dbReference type="HAMAP" id="MF_01864">
    <property type="entry name" value="tRNA_metthiotr_MiaB"/>
    <property type="match status" value="1"/>
</dbReference>
<keyword evidence="9" id="KW-0819">tRNA processing</keyword>
<feature type="domain" description="MTTase N-terminal" evidence="11">
    <location>
        <begin position="21"/>
        <end position="137"/>
    </location>
</feature>
<evidence type="ECO:0000313" key="13">
    <source>
        <dbReference type="EMBL" id="UOF01945.1"/>
    </source>
</evidence>
<organism evidence="13 14">
    <name type="scientific">Bdellovibrio reynosensis</name>
    <dbReference type="NCBI Taxonomy" id="2835041"/>
    <lineage>
        <taxon>Bacteria</taxon>
        <taxon>Pseudomonadati</taxon>
        <taxon>Bdellovibrionota</taxon>
        <taxon>Bdellovibrionia</taxon>
        <taxon>Bdellovibrionales</taxon>
        <taxon>Pseudobdellovibrionaceae</taxon>
        <taxon>Bdellovibrio</taxon>
    </lineage>
</organism>
<evidence type="ECO:0000259" key="11">
    <source>
        <dbReference type="PROSITE" id="PS51449"/>
    </source>
</evidence>
<comment type="function">
    <text evidence="1 9">Catalyzes the methylthiolation of N6-(dimethylallyl)adenosine (i(6)A), leading to the formation of 2-methylthio-N6-(dimethylallyl)adenosine (ms(2)i(6)A) at position 37 in tRNAs that read codons beginning with uridine.</text>
</comment>
<feature type="domain" description="TRAM" evidence="10">
    <location>
        <begin position="392"/>
        <end position="453"/>
    </location>
</feature>
<evidence type="ECO:0000256" key="3">
    <source>
        <dbReference type="ARBA" id="ARBA00022679"/>
    </source>
</evidence>
<evidence type="ECO:0000256" key="4">
    <source>
        <dbReference type="ARBA" id="ARBA00022691"/>
    </source>
</evidence>
<evidence type="ECO:0000256" key="7">
    <source>
        <dbReference type="ARBA" id="ARBA00023014"/>
    </source>
</evidence>
<dbReference type="NCBIfam" id="TIGR00089">
    <property type="entry name" value="MiaB/RimO family radical SAM methylthiotransferase"/>
    <property type="match status" value="1"/>
</dbReference>
<dbReference type="PROSITE" id="PS50926">
    <property type="entry name" value="TRAM"/>
    <property type="match status" value="1"/>
</dbReference>
<evidence type="ECO:0000256" key="1">
    <source>
        <dbReference type="ARBA" id="ARBA00003234"/>
    </source>
</evidence>
<feature type="binding site" evidence="9">
    <location>
        <position position="178"/>
    </location>
    <ligand>
        <name>[4Fe-4S] cluster</name>
        <dbReference type="ChEBI" id="CHEBI:49883"/>
        <label>2</label>
        <note>4Fe-4S-S-AdoMet</note>
    </ligand>
</feature>
<feature type="binding site" evidence="9">
    <location>
        <position position="174"/>
    </location>
    <ligand>
        <name>[4Fe-4S] cluster</name>
        <dbReference type="ChEBI" id="CHEBI:49883"/>
        <label>2</label>
        <note>4Fe-4S-S-AdoMet</note>
    </ligand>
</feature>
<dbReference type="CDD" id="cd01335">
    <property type="entry name" value="Radical_SAM"/>
    <property type="match status" value="1"/>
</dbReference>
<dbReference type="Pfam" id="PF01938">
    <property type="entry name" value="TRAM"/>
    <property type="match status" value="1"/>
</dbReference>
<comment type="similarity">
    <text evidence="9">Belongs to the methylthiotransferase family. MiaB subfamily.</text>
</comment>
<evidence type="ECO:0000256" key="8">
    <source>
        <dbReference type="ARBA" id="ARBA00033765"/>
    </source>
</evidence>
<dbReference type="PROSITE" id="PS01278">
    <property type="entry name" value="MTTASE_RADICAL"/>
    <property type="match status" value="1"/>
</dbReference>
<keyword evidence="7 9" id="KW-0411">Iron-sulfur</keyword>
<dbReference type="PROSITE" id="PS51449">
    <property type="entry name" value="MTTASE_N"/>
    <property type="match status" value="1"/>
</dbReference>
<evidence type="ECO:0000259" key="12">
    <source>
        <dbReference type="PROSITE" id="PS51918"/>
    </source>
</evidence>
<gene>
    <name evidence="9 13" type="primary">miaB</name>
    <name evidence="13" type="ORF">MNR06_03125</name>
</gene>
<dbReference type="InterPro" id="IPR038135">
    <property type="entry name" value="Methylthiotransferase_N_sf"/>
</dbReference>
<sequence>MENTTQSQEITAQNSDIGQGRGVYISTYGCQMNVNDTERMYSLLEMQNFTPVDKPEEASLIIINSCSVREKPVHKVYSEVGTFRKMKEKNPGLKIGVGGCVGQQEKENLIKNQPMIDFVFGTDQIDNLPNLVAKTFDGEKRLINAKFEHRAPYHIETMVRNPGVATFVNITKGCDNFCTFCVVPYTRGREKSRPVQHIITDIQHLVKRGVKEVTLLGQNVNSYKGDDGFDFADLMAKVATDTDIERIRFTTSHPKDFNQKLADTMAQHQNKIMEYIHLPFQSGNSRILDRMNRNYTREHYMEKIAMLKKTIPNVVFSTDIIVGFPGETEEEFMDTVTMVEQVGFETIFAFKYSPRPFTKAAKFEDQLAEDVKTERLNRLFDAHDKMAFELVKRYEGQTMKVLVENVDRDHGKVQGRSTGNKLVHFLGTPDLIGKTVDVKITKAFPAVFRGELI</sequence>
<comment type="subcellular location">
    <subcellularLocation>
        <location evidence="9">Cytoplasm</location>
    </subcellularLocation>
</comment>
<accession>A0ABY4CI99</accession>
<dbReference type="GO" id="GO:0035597">
    <property type="term" value="F:tRNA-2-methylthio-N(6)-dimethylallyladenosine(37) synthase activity"/>
    <property type="evidence" value="ECO:0007669"/>
    <property type="project" value="UniProtKB-EC"/>
</dbReference>
<dbReference type="PANTHER" id="PTHR43020">
    <property type="entry name" value="CDK5 REGULATORY SUBUNIT-ASSOCIATED PROTEIN 1"/>
    <property type="match status" value="1"/>
</dbReference>
<evidence type="ECO:0000256" key="9">
    <source>
        <dbReference type="HAMAP-Rule" id="MF_01864"/>
    </source>
</evidence>
<dbReference type="InterPro" id="IPR006638">
    <property type="entry name" value="Elp3/MiaA/NifB-like_rSAM"/>
</dbReference>
<evidence type="ECO:0000256" key="5">
    <source>
        <dbReference type="ARBA" id="ARBA00022723"/>
    </source>
</evidence>
<keyword evidence="5 9" id="KW-0479">Metal-binding</keyword>
<dbReference type="Pfam" id="PF04055">
    <property type="entry name" value="Radical_SAM"/>
    <property type="match status" value="1"/>
</dbReference>
<dbReference type="InterPro" id="IPR006463">
    <property type="entry name" value="MiaB_methiolase"/>
</dbReference>
<dbReference type="InterPro" id="IPR005839">
    <property type="entry name" value="Methylthiotransferase"/>
</dbReference>
<dbReference type="PANTHER" id="PTHR43020:SF2">
    <property type="entry name" value="MITOCHONDRIAL TRNA METHYLTHIOTRANSFERASE CDK5RAP1"/>
    <property type="match status" value="1"/>
</dbReference>
<dbReference type="SMART" id="SM00729">
    <property type="entry name" value="Elp3"/>
    <property type="match status" value="1"/>
</dbReference>
<name>A0ABY4CI99_9BACT</name>
<dbReference type="EC" id="2.8.4.3" evidence="8 9"/>
<feature type="binding site" evidence="9">
    <location>
        <position position="66"/>
    </location>
    <ligand>
        <name>[4Fe-4S] cluster</name>
        <dbReference type="ChEBI" id="CHEBI:49883"/>
        <label>1</label>
    </ligand>
</feature>
<comment type="cofactor">
    <cofactor evidence="9">
        <name>[4Fe-4S] cluster</name>
        <dbReference type="ChEBI" id="CHEBI:49883"/>
    </cofactor>
    <text evidence="9">Binds 2 [4Fe-4S] clusters. One cluster is coordinated with 3 cysteines and an exchangeable S-adenosyl-L-methionine.</text>
</comment>
<dbReference type="Gene3D" id="3.40.50.12160">
    <property type="entry name" value="Methylthiotransferase, N-terminal domain"/>
    <property type="match status" value="1"/>
</dbReference>
<keyword evidence="6 9" id="KW-0408">Iron</keyword>
<evidence type="ECO:0000256" key="6">
    <source>
        <dbReference type="ARBA" id="ARBA00023004"/>
    </source>
</evidence>
<keyword evidence="9" id="KW-0963">Cytoplasm</keyword>
<dbReference type="Pfam" id="PF00919">
    <property type="entry name" value="UPF0004"/>
    <property type="match status" value="1"/>
</dbReference>
<comment type="catalytic activity">
    <reaction evidence="9">
        <text>N(6)-dimethylallyladenosine(37) in tRNA + (sulfur carrier)-SH + AH2 + 2 S-adenosyl-L-methionine = 2-methylsulfanyl-N(6)-dimethylallyladenosine(37) in tRNA + (sulfur carrier)-H + 5'-deoxyadenosine + L-methionine + A + S-adenosyl-L-homocysteine + 2 H(+)</text>
        <dbReference type="Rhea" id="RHEA:37067"/>
        <dbReference type="Rhea" id="RHEA-COMP:10375"/>
        <dbReference type="Rhea" id="RHEA-COMP:10376"/>
        <dbReference type="Rhea" id="RHEA-COMP:14737"/>
        <dbReference type="Rhea" id="RHEA-COMP:14739"/>
        <dbReference type="ChEBI" id="CHEBI:13193"/>
        <dbReference type="ChEBI" id="CHEBI:15378"/>
        <dbReference type="ChEBI" id="CHEBI:17319"/>
        <dbReference type="ChEBI" id="CHEBI:17499"/>
        <dbReference type="ChEBI" id="CHEBI:29917"/>
        <dbReference type="ChEBI" id="CHEBI:57844"/>
        <dbReference type="ChEBI" id="CHEBI:57856"/>
        <dbReference type="ChEBI" id="CHEBI:59789"/>
        <dbReference type="ChEBI" id="CHEBI:64428"/>
        <dbReference type="ChEBI" id="CHEBI:74415"/>
        <dbReference type="ChEBI" id="CHEBI:74417"/>
        <dbReference type="EC" id="2.8.4.3"/>
    </reaction>
</comment>
<comment type="subunit">
    <text evidence="9">Monomer.</text>
</comment>